<feature type="transmembrane region" description="Helical" evidence="5">
    <location>
        <begin position="110"/>
        <end position="130"/>
    </location>
</feature>
<organism evidence="6 7">
    <name type="scientific">Diacronema lutheri</name>
    <name type="common">Unicellular marine alga</name>
    <name type="synonym">Monochrysis lutheri</name>
    <dbReference type="NCBI Taxonomy" id="2081491"/>
    <lineage>
        <taxon>Eukaryota</taxon>
        <taxon>Haptista</taxon>
        <taxon>Haptophyta</taxon>
        <taxon>Pavlovophyceae</taxon>
        <taxon>Pavlovales</taxon>
        <taxon>Pavlovaceae</taxon>
        <taxon>Diacronema</taxon>
    </lineage>
</organism>
<feature type="transmembrane region" description="Helical" evidence="5">
    <location>
        <begin position="175"/>
        <end position="195"/>
    </location>
</feature>
<gene>
    <name evidence="6" type="ORF">KFE25_010320</name>
</gene>
<evidence type="ECO:0000256" key="2">
    <source>
        <dbReference type="ARBA" id="ARBA00022692"/>
    </source>
</evidence>
<proteinExistence type="predicted"/>
<accession>A0A8J5XGG5</accession>
<evidence type="ECO:0000256" key="1">
    <source>
        <dbReference type="ARBA" id="ARBA00004141"/>
    </source>
</evidence>
<keyword evidence="4 5" id="KW-0472">Membrane</keyword>
<dbReference type="OMA" id="WLVIANN"/>
<dbReference type="GO" id="GO:0015165">
    <property type="term" value="F:pyrimidine nucleotide-sugar transmembrane transporter activity"/>
    <property type="evidence" value="ECO:0007669"/>
    <property type="project" value="InterPro"/>
</dbReference>
<name>A0A8J5XGG5_DIALT</name>
<feature type="transmembrane region" description="Helical" evidence="5">
    <location>
        <begin position="83"/>
        <end position="104"/>
    </location>
</feature>
<evidence type="ECO:0008006" key="8">
    <source>
        <dbReference type="Google" id="ProtNLM"/>
    </source>
</evidence>
<dbReference type="NCBIfam" id="TIGR00803">
    <property type="entry name" value="nst"/>
    <property type="match status" value="1"/>
</dbReference>
<dbReference type="AlphaFoldDB" id="A0A8J5XGG5"/>
<evidence type="ECO:0000256" key="5">
    <source>
        <dbReference type="SAM" id="Phobius"/>
    </source>
</evidence>
<keyword evidence="2 5" id="KW-0812">Transmembrane</keyword>
<feature type="transmembrane region" description="Helical" evidence="5">
    <location>
        <begin position="20"/>
        <end position="37"/>
    </location>
</feature>
<dbReference type="InterPro" id="IPR037185">
    <property type="entry name" value="EmrE-like"/>
</dbReference>
<dbReference type="InterPro" id="IPR007271">
    <property type="entry name" value="Nuc_sug_transpt"/>
</dbReference>
<keyword evidence="7" id="KW-1185">Reference proteome</keyword>
<comment type="caution">
    <text evidence="6">The sequence shown here is derived from an EMBL/GenBank/DDBJ whole genome shotgun (WGS) entry which is preliminary data.</text>
</comment>
<dbReference type="PIRSF" id="PIRSF005799">
    <property type="entry name" value="UDP-gal_transpt"/>
    <property type="match status" value="1"/>
</dbReference>
<dbReference type="OrthoDB" id="408493at2759"/>
<evidence type="ECO:0000313" key="7">
    <source>
        <dbReference type="Proteomes" id="UP000751190"/>
    </source>
</evidence>
<sequence>MATAAPAPGSATLSAAQLPYFLATTVLMTLSPILVMLSQDEHGHLSYSIPSTTLLTEAIKIGISGVFAAPEPASTRTVSTRAVVHYTIPAIIYFVNNNLTFVILTHVHPTTFQLISQLKILFTGLLFRAILKRRLHLHQYFAIALVACGTAASQIPSCEAPDPKKDVSTPSWGFLLMVASCFLSALGGIYSEMLLKGKMADSIHWQNVQLYAWGIVFNAAGALMHDQKLLSAGFITGYNKWTWLVIANNALNGLCISALLKYSDNIMRVFAHASAILLTMVADLVIFGEVPTPQVVVAFSVISISMAQYNMAPPPATATAGAKTAGPFVIGDADEENESAELLARRP</sequence>
<evidence type="ECO:0000256" key="3">
    <source>
        <dbReference type="ARBA" id="ARBA00022989"/>
    </source>
</evidence>
<dbReference type="PANTHER" id="PTHR10231">
    <property type="entry name" value="NUCLEOTIDE-SUGAR TRANSMEMBRANE TRANSPORTER"/>
    <property type="match status" value="1"/>
</dbReference>
<dbReference type="GO" id="GO:0000139">
    <property type="term" value="C:Golgi membrane"/>
    <property type="evidence" value="ECO:0007669"/>
    <property type="project" value="InterPro"/>
</dbReference>
<dbReference type="Pfam" id="PF04142">
    <property type="entry name" value="Nuc_sug_transp"/>
    <property type="match status" value="1"/>
</dbReference>
<evidence type="ECO:0000313" key="6">
    <source>
        <dbReference type="EMBL" id="KAG8462495.1"/>
    </source>
</evidence>
<reference evidence="6" key="1">
    <citation type="submission" date="2021-05" db="EMBL/GenBank/DDBJ databases">
        <title>The genome of the haptophyte Pavlova lutheri (Diacronema luteri, Pavlovales) - a model for lipid biosynthesis in eukaryotic algae.</title>
        <authorList>
            <person name="Hulatt C.J."/>
            <person name="Posewitz M.C."/>
        </authorList>
    </citation>
    <scope>NUCLEOTIDE SEQUENCE</scope>
    <source>
        <strain evidence="6">NIVA-4/92</strain>
    </source>
</reference>
<protein>
    <recommendedName>
        <fullName evidence="8">Nucleotide-sugar transporter</fullName>
    </recommendedName>
</protein>
<dbReference type="Proteomes" id="UP000751190">
    <property type="component" value="Unassembled WGS sequence"/>
</dbReference>
<feature type="transmembrane region" description="Helical" evidence="5">
    <location>
        <begin position="207"/>
        <end position="225"/>
    </location>
</feature>
<feature type="transmembrane region" description="Helical" evidence="5">
    <location>
        <begin position="241"/>
        <end position="262"/>
    </location>
</feature>
<dbReference type="SUPFAM" id="SSF103481">
    <property type="entry name" value="Multidrug resistance efflux transporter EmrE"/>
    <property type="match status" value="1"/>
</dbReference>
<keyword evidence="3 5" id="KW-1133">Transmembrane helix</keyword>
<evidence type="ECO:0000256" key="4">
    <source>
        <dbReference type="ARBA" id="ARBA00023136"/>
    </source>
</evidence>
<feature type="transmembrane region" description="Helical" evidence="5">
    <location>
        <begin position="137"/>
        <end position="155"/>
    </location>
</feature>
<comment type="subcellular location">
    <subcellularLocation>
        <location evidence="1">Membrane</location>
        <topology evidence="1">Multi-pass membrane protein</topology>
    </subcellularLocation>
</comment>
<dbReference type="EMBL" id="JAGTXO010000020">
    <property type="protein sequence ID" value="KAG8462495.1"/>
    <property type="molecule type" value="Genomic_DNA"/>
</dbReference>